<keyword evidence="2" id="KW-1185">Reference proteome</keyword>
<name>A0A1M4UV86_9BACT</name>
<dbReference type="InterPro" id="IPR042099">
    <property type="entry name" value="ANL_N_sf"/>
</dbReference>
<protein>
    <recommendedName>
        <fullName evidence="3">Acyl-protein synthetase, LuxE</fullName>
    </recommendedName>
</protein>
<dbReference type="STRING" id="1302690.BUE76_13395"/>
<dbReference type="AlphaFoldDB" id="A0A1M4UV86"/>
<reference evidence="1 2" key="1">
    <citation type="submission" date="2016-11" db="EMBL/GenBank/DDBJ databases">
        <authorList>
            <person name="Jaros S."/>
            <person name="Januszkiewicz K."/>
            <person name="Wedrychowicz H."/>
        </authorList>
    </citation>
    <scope>NUCLEOTIDE SEQUENCE [LARGE SCALE GENOMIC DNA]</scope>
    <source>
        <strain evidence="1 2">DSM 26897</strain>
    </source>
</reference>
<dbReference type="OrthoDB" id="182577at2"/>
<dbReference type="Gene3D" id="3.40.50.12780">
    <property type="entry name" value="N-terminal domain of ligase-like"/>
    <property type="match status" value="1"/>
</dbReference>
<organism evidence="1 2">
    <name type="scientific">Cnuella takakiae</name>
    <dbReference type="NCBI Taxonomy" id="1302690"/>
    <lineage>
        <taxon>Bacteria</taxon>
        <taxon>Pseudomonadati</taxon>
        <taxon>Bacteroidota</taxon>
        <taxon>Chitinophagia</taxon>
        <taxon>Chitinophagales</taxon>
        <taxon>Chitinophagaceae</taxon>
        <taxon>Cnuella</taxon>
    </lineage>
</organism>
<gene>
    <name evidence="1" type="ORF">SAMN05444008_10260</name>
</gene>
<evidence type="ECO:0000313" key="1">
    <source>
        <dbReference type="EMBL" id="SHE60646.1"/>
    </source>
</evidence>
<evidence type="ECO:0008006" key="3">
    <source>
        <dbReference type="Google" id="ProtNLM"/>
    </source>
</evidence>
<dbReference type="Proteomes" id="UP000184368">
    <property type="component" value="Unassembled WGS sequence"/>
</dbReference>
<accession>A0A1M4UV86</accession>
<dbReference type="SUPFAM" id="SSF56801">
    <property type="entry name" value="Acetyl-CoA synthetase-like"/>
    <property type="match status" value="1"/>
</dbReference>
<evidence type="ECO:0000313" key="2">
    <source>
        <dbReference type="Proteomes" id="UP000184368"/>
    </source>
</evidence>
<dbReference type="EMBL" id="FQUO01000002">
    <property type="protein sequence ID" value="SHE60646.1"/>
    <property type="molecule type" value="Genomic_DNA"/>
</dbReference>
<sequence>MEWNWIFADDLSFTAKALRVFHYQSEANPVYKRYLAALNCHTSQIHSVEQIPFLPIHLFKKEAVVSGNWQPQTIFESSGTTGTSNSRHLVKDLGLYEASFFKAFQQFYGSPQDYCILGLLPSYLERGSSSLVYMVQKLVEQSGHHSGGFYLYDFEGLEQTLRRLEAEGQRTILIGVTYALLDFAAAHPLPLQHTLIMETGGMKGRKKELLRAEVHEILQAAFHLKGIHSEYGMTELLSQAYATQEGMFHTPSWMQALLREEDDPMAIWQAVEQPTTGALNIIDLANIHSCSFIATEDVARLHPDGGFEVLGRLDHSDIRGCSLLAI</sequence>
<proteinExistence type="predicted"/>
<dbReference type="RefSeq" id="WP_073039627.1">
    <property type="nucleotide sequence ID" value="NZ_FQUO01000002.1"/>
</dbReference>